<dbReference type="PANTHER" id="PTHR33112:SF16">
    <property type="entry name" value="HETEROKARYON INCOMPATIBILITY DOMAIN-CONTAINING PROTEIN"/>
    <property type="match status" value="1"/>
</dbReference>
<accession>A0AAE0NZN3</accession>
<keyword evidence="3" id="KW-1185">Reference proteome</keyword>
<dbReference type="InterPro" id="IPR010730">
    <property type="entry name" value="HET"/>
</dbReference>
<dbReference type="EMBL" id="JAULSW010000002">
    <property type="protein sequence ID" value="KAK3390345.1"/>
    <property type="molecule type" value="Genomic_DNA"/>
</dbReference>
<evidence type="ECO:0000313" key="2">
    <source>
        <dbReference type="EMBL" id="KAK3390345.1"/>
    </source>
</evidence>
<protein>
    <submittedName>
        <fullName evidence="2">Heterokaryon incompatibility protein-domain-containing protein</fullName>
    </submittedName>
</protein>
<dbReference type="Proteomes" id="UP001285441">
    <property type="component" value="Unassembled WGS sequence"/>
</dbReference>
<gene>
    <name evidence="2" type="ORF">B0H63DRAFT_465314</name>
</gene>
<organism evidence="2 3">
    <name type="scientific">Podospora didyma</name>
    <dbReference type="NCBI Taxonomy" id="330526"/>
    <lineage>
        <taxon>Eukaryota</taxon>
        <taxon>Fungi</taxon>
        <taxon>Dikarya</taxon>
        <taxon>Ascomycota</taxon>
        <taxon>Pezizomycotina</taxon>
        <taxon>Sordariomycetes</taxon>
        <taxon>Sordariomycetidae</taxon>
        <taxon>Sordariales</taxon>
        <taxon>Podosporaceae</taxon>
        <taxon>Podospora</taxon>
    </lineage>
</organism>
<dbReference type="PANTHER" id="PTHR33112">
    <property type="entry name" value="DOMAIN PROTEIN, PUTATIVE-RELATED"/>
    <property type="match status" value="1"/>
</dbReference>
<proteinExistence type="predicted"/>
<reference evidence="2" key="1">
    <citation type="journal article" date="2023" name="Mol. Phylogenet. Evol.">
        <title>Genome-scale phylogeny and comparative genomics of the fungal order Sordariales.</title>
        <authorList>
            <person name="Hensen N."/>
            <person name="Bonometti L."/>
            <person name="Westerberg I."/>
            <person name="Brannstrom I.O."/>
            <person name="Guillou S."/>
            <person name="Cros-Aarteil S."/>
            <person name="Calhoun S."/>
            <person name="Haridas S."/>
            <person name="Kuo A."/>
            <person name="Mondo S."/>
            <person name="Pangilinan J."/>
            <person name="Riley R."/>
            <person name="LaButti K."/>
            <person name="Andreopoulos B."/>
            <person name="Lipzen A."/>
            <person name="Chen C."/>
            <person name="Yan M."/>
            <person name="Daum C."/>
            <person name="Ng V."/>
            <person name="Clum A."/>
            <person name="Steindorff A."/>
            <person name="Ohm R.A."/>
            <person name="Martin F."/>
            <person name="Silar P."/>
            <person name="Natvig D.O."/>
            <person name="Lalanne C."/>
            <person name="Gautier V."/>
            <person name="Ament-Velasquez S.L."/>
            <person name="Kruys A."/>
            <person name="Hutchinson M.I."/>
            <person name="Powell A.J."/>
            <person name="Barry K."/>
            <person name="Miller A.N."/>
            <person name="Grigoriev I.V."/>
            <person name="Debuchy R."/>
            <person name="Gladieux P."/>
            <person name="Hiltunen Thoren M."/>
            <person name="Johannesson H."/>
        </authorList>
    </citation>
    <scope>NUCLEOTIDE SEQUENCE</scope>
    <source>
        <strain evidence="2">CBS 232.78</strain>
    </source>
</reference>
<evidence type="ECO:0000313" key="3">
    <source>
        <dbReference type="Proteomes" id="UP001285441"/>
    </source>
</evidence>
<feature type="domain" description="Heterokaryon incompatibility" evidence="1">
    <location>
        <begin position="197"/>
        <end position="350"/>
    </location>
</feature>
<comment type="caution">
    <text evidence="2">The sequence shown here is derived from an EMBL/GenBank/DDBJ whole genome shotgun (WGS) entry which is preliminary data.</text>
</comment>
<dbReference type="AlphaFoldDB" id="A0AAE0NZN3"/>
<reference evidence="2" key="2">
    <citation type="submission" date="2023-06" db="EMBL/GenBank/DDBJ databases">
        <authorList>
            <consortium name="Lawrence Berkeley National Laboratory"/>
            <person name="Haridas S."/>
            <person name="Hensen N."/>
            <person name="Bonometti L."/>
            <person name="Westerberg I."/>
            <person name="Brannstrom I.O."/>
            <person name="Guillou S."/>
            <person name="Cros-Aarteil S."/>
            <person name="Calhoun S."/>
            <person name="Kuo A."/>
            <person name="Mondo S."/>
            <person name="Pangilinan J."/>
            <person name="Riley R."/>
            <person name="LaButti K."/>
            <person name="Andreopoulos B."/>
            <person name="Lipzen A."/>
            <person name="Chen C."/>
            <person name="Yanf M."/>
            <person name="Daum C."/>
            <person name="Ng V."/>
            <person name="Clum A."/>
            <person name="Steindorff A."/>
            <person name="Ohm R."/>
            <person name="Martin F."/>
            <person name="Silar P."/>
            <person name="Natvig D."/>
            <person name="Lalanne C."/>
            <person name="Gautier V."/>
            <person name="Ament-velasquez S.L."/>
            <person name="Kruys A."/>
            <person name="Hutchinson M.I."/>
            <person name="Powell A.J."/>
            <person name="Barry K."/>
            <person name="Miller A.N."/>
            <person name="Grigoriev I.V."/>
            <person name="Debuchy R."/>
            <person name="Gladieux P."/>
            <person name="Thoren M.H."/>
            <person name="Johannesson H."/>
        </authorList>
    </citation>
    <scope>NUCLEOTIDE SEQUENCE</scope>
    <source>
        <strain evidence="2">CBS 232.78</strain>
    </source>
</reference>
<name>A0AAE0NZN3_9PEZI</name>
<sequence>MARNQAPTKDQSQNLTIRQSQRDGEGVCDLCRELIQYILSPPHHPAFNHYDNFSEMEASAERCPSCHFFLSCFDPGPIHPESKVVCCITNSTSAVVVTSNETAKVGRSFIWNSLLGHVGNRAIWKETKPLTLESSLPVIWEWRDACASTHEECNVSFHHGAAGLPTRLIYVGSGIESPCRLVATSSPMPKEWTDLRYAALSHCWGHVSNRTKSLKSNLGDFMIEIEAEKLSRTFADAITVTKMLGLRFLWIDCLCIVQDDELDWQREAAKMASVFSNAELTIAATASRNSDQGFLFPRAPAVHATIPGTADYADTSEGAVGKGVAFRFETDVRRALSDSVLLQRGWVLQEMTLSRRILHFAQNQLFWCCRSRMASEDGTLDCRNLGNFYSIPSLVPNKYPSLEEARKCWWGWVEKYNSLEFTKEADRIAALAGLTEAFTWGGKPLLGLWEKDILRGLTWRTDEKEASRRALPGLPSWSWLSIRGPIYEGIWTYFPPMRCADLVDSCIEWSGEALTSTLLNAKLRLRTKLIPFRDVFGEAVGDRFRDGHTEYSFDLKSFGSSESLVLMLLVCEGGYFRTSQNWNWKRPHFLIIERVGDSGQEYKRVGSGQSHIMGGTIDPFHVAEDVEITLI</sequence>
<evidence type="ECO:0000259" key="1">
    <source>
        <dbReference type="Pfam" id="PF06985"/>
    </source>
</evidence>
<dbReference type="Pfam" id="PF06985">
    <property type="entry name" value="HET"/>
    <property type="match status" value="1"/>
</dbReference>